<dbReference type="EMBL" id="LOED01000064">
    <property type="protein sequence ID" value="KXG73990.1"/>
    <property type="molecule type" value="Genomic_DNA"/>
</dbReference>
<evidence type="ECO:0000313" key="1">
    <source>
        <dbReference type="EMBL" id="KXG73990.1"/>
    </source>
</evidence>
<keyword evidence="2" id="KW-1185">Reference proteome</keyword>
<gene>
    <name evidence="1" type="ORF">AN618_24340</name>
</gene>
<evidence type="ECO:0008006" key="3">
    <source>
        <dbReference type="Google" id="ProtNLM"/>
    </source>
</evidence>
<reference evidence="1 2" key="1">
    <citation type="submission" date="2015-12" db="EMBL/GenBank/DDBJ databases">
        <title>Draft genome sequnece of Fervidicola ferrireducens strain Y170.</title>
        <authorList>
            <person name="Patel B.K."/>
        </authorList>
    </citation>
    <scope>NUCLEOTIDE SEQUENCE [LARGE SCALE GENOMIC DNA]</scope>
    <source>
        <strain evidence="1 2">Y170</strain>
    </source>
</reference>
<dbReference type="InterPro" id="IPR013783">
    <property type="entry name" value="Ig-like_fold"/>
</dbReference>
<accession>A0A140L0B5</accession>
<organism evidence="1 2">
    <name type="scientific">Fervidicola ferrireducens</name>
    <dbReference type="NCBI Taxonomy" id="520764"/>
    <lineage>
        <taxon>Bacteria</taxon>
        <taxon>Bacillati</taxon>
        <taxon>Bacillota</taxon>
        <taxon>Clostridia</taxon>
        <taxon>Thermosediminibacterales</taxon>
        <taxon>Thermosediminibacteraceae</taxon>
        <taxon>Fervidicola</taxon>
    </lineage>
</organism>
<protein>
    <recommendedName>
        <fullName evidence="3">CARDB domain-containing protein</fullName>
    </recommendedName>
</protein>
<dbReference type="InParanoid" id="A0A140L0B5"/>
<dbReference type="AlphaFoldDB" id="A0A140L0B5"/>
<evidence type="ECO:0000313" key="2">
    <source>
        <dbReference type="Proteomes" id="UP000070427"/>
    </source>
</evidence>
<name>A0A140L0B5_9FIRM</name>
<comment type="caution">
    <text evidence="1">The sequence shown here is derived from an EMBL/GenBank/DDBJ whole genome shotgun (WGS) entry which is preliminary data.</text>
</comment>
<dbReference type="Gene3D" id="2.60.40.10">
    <property type="entry name" value="Immunoglobulins"/>
    <property type="match status" value="1"/>
</dbReference>
<proteinExistence type="predicted"/>
<dbReference type="Proteomes" id="UP000070427">
    <property type="component" value="Unassembled WGS sequence"/>
</dbReference>
<dbReference type="NCBIfam" id="NF047340">
    <property type="entry name" value="Athe_2463_dom"/>
    <property type="match status" value="1"/>
</dbReference>
<sequence>MKKSLGALVSFVLIYFLLIPSVMASDQTKIEYLITTNRPSWERLIDTLNQDIYENYRIPSYYGAQNLRGKQLNKDLYTMRCLMVYGTPQDIENNELKNGRYRFFGQTMNGEAYVNELFPMDAWSGGYLNDRNWVPEPWKHGVTYRGGAIKKNDITTAIDSDPTLRQKINAAIHTGLTVFYGNKRNAASSNPFDKIYDETRGATTDWAQYVHIIQPPTEYTWGMGVMFHSLNGKYWYKTVPIAPFALELPEQKQENKPQPVIDLIAQQGEYNPALMVGEKDTYSVLIKNTGDVAVTTDLVWRQDGKQIKKISITIPAKGYKEHAITFTMPNVKEGTTIKLEAEINPGRNKPKSEKTFANNKVTFPIRCLGLDQRKQTGGSNPYLTK</sequence>